<feature type="compositionally biased region" description="Basic residues" evidence="1">
    <location>
        <begin position="476"/>
        <end position="488"/>
    </location>
</feature>
<dbReference type="InterPro" id="IPR047092">
    <property type="entry name" value="AFUB_07903/YDR124W-like_hel"/>
</dbReference>
<sequence>MRTQSTQQQQLPPPPPPSIPVPRRPVDVPYPHFAMLYVDENGDLGFEGSPSVAGCGDMIFLEDSKERFLKSAALGLQSTSPNNANSVCDSTLPERPMMLFGYPYGMPASTGWYQGRIPSRQDLIPCEWQSQQNKRQKRSTRLPGTLALGTATATITATATATATDTLSTFSAASSSVSSSSSSSLSAGSGDALRPCPVLRRSALQVSNTSLLHKYYEKAFDTFQQLNCRAIAKAWIKLVEPRKQVHHPYNGRRGSSGASRRADPESTKPKWWPAGVKHREPDHLLKAERIRLLVHILCELFHSHRITAEKLKEAGSDVRRQITPTERLHVLDEIYHVRQMEESYLNGELDAETVIYVSQVQLADAPLEPPSSEYDVAASPLTTATSVSPVTSSEAGSSPAAEEAHQKVSEATTIPTSVLSGGLSSMNSLKNVLETVPEQPQHQPPHPPYMETSSAAITVAPISTSLLVRESSHQGHEHHHHHHHHHHQQQNPFNSVCMTEYFSHIRSECPSEQPTSESGFWNQQHTQSAHGLCC</sequence>
<feature type="compositionally biased region" description="Low complexity" evidence="1">
    <location>
        <begin position="385"/>
        <end position="401"/>
    </location>
</feature>
<evidence type="ECO:0000256" key="1">
    <source>
        <dbReference type="SAM" id="MobiDB-lite"/>
    </source>
</evidence>
<feature type="compositionally biased region" description="Polar residues" evidence="1">
    <location>
        <begin position="1"/>
        <end position="10"/>
    </location>
</feature>
<evidence type="ECO:0000313" key="3">
    <source>
        <dbReference type="EMBL" id="OJJ48563.1"/>
    </source>
</evidence>
<gene>
    <name evidence="3" type="ORF">ASPZODRAFT_130629</name>
</gene>
<feature type="region of interest" description="Disordered" evidence="1">
    <location>
        <begin position="1"/>
        <end position="25"/>
    </location>
</feature>
<feature type="compositionally biased region" description="Pro residues" evidence="1">
    <location>
        <begin position="11"/>
        <end position="23"/>
    </location>
</feature>
<proteinExistence type="predicted"/>
<evidence type="ECO:0000313" key="4">
    <source>
        <dbReference type="Proteomes" id="UP000184188"/>
    </source>
</evidence>
<name>A0A1L9SN77_9EURO</name>
<accession>A0A1L9SN77</accession>
<dbReference type="EMBL" id="KV878339">
    <property type="protein sequence ID" value="OJJ48563.1"/>
    <property type="molecule type" value="Genomic_DNA"/>
</dbReference>
<reference evidence="4" key="1">
    <citation type="journal article" date="2017" name="Genome Biol.">
        <title>Comparative genomics reveals high biological diversity and specific adaptations in the industrially and medically important fungal genus Aspergillus.</title>
        <authorList>
            <person name="de Vries R.P."/>
            <person name="Riley R."/>
            <person name="Wiebenga A."/>
            <person name="Aguilar-Osorio G."/>
            <person name="Amillis S."/>
            <person name="Uchima C.A."/>
            <person name="Anderluh G."/>
            <person name="Asadollahi M."/>
            <person name="Askin M."/>
            <person name="Barry K."/>
            <person name="Battaglia E."/>
            <person name="Bayram O."/>
            <person name="Benocci T."/>
            <person name="Braus-Stromeyer S.A."/>
            <person name="Caldana C."/>
            <person name="Canovas D."/>
            <person name="Cerqueira G.C."/>
            <person name="Chen F."/>
            <person name="Chen W."/>
            <person name="Choi C."/>
            <person name="Clum A."/>
            <person name="Dos Santos R.A."/>
            <person name="Damasio A.R."/>
            <person name="Diallinas G."/>
            <person name="Emri T."/>
            <person name="Fekete E."/>
            <person name="Flipphi M."/>
            <person name="Freyberg S."/>
            <person name="Gallo A."/>
            <person name="Gournas C."/>
            <person name="Habgood R."/>
            <person name="Hainaut M."/>
            <person name="Harispe M.L."/>
            <person name="Henrissat B."/>
            <person name="Hilden K.S."/>
            <person name="Hope R."/>
            <person name="Hossain A."/>
            <person name="Karabika E."/>
            <person name="Karaffa L."/>
            <person name="Karanyi Z."/>
            <person name="Krasevec N."/>
            <person name="Kuo A."/>
            <person name="Kusch H."/>
            <person name="LaButti K."/>
            <person name="Lagendijk E.L."/>
            <person name="Lapidus A."/>
            <person name="Levasseur A."/>
            <person name="Lindquist E."/>
            <person name="Lipzen A."/>
            <person name="Logrieco A.F."/>
            <person name="MacCabe A."/>
            <person name="Maekelae M.R."/>
            <person name="Malavazi I."/>
            <person name="Melin P."/>
            <person name="Meyer V."/>
            <person name="Mielnichuk N."/>
            <person name="Miskei M."/>
            <person name="Molnar A.P."/>
            <person name="Mule G."/>
            <person name="Ngan C.Y."/>
            <person name="Orejas M."/>
            <person name="Orosz E."/>
            <person name="Ouedraogo J.P."/>
            <person name="Overkamp K.M."/>
            <person name="Park H.-S."/>
            <person name="Perrone G."/>
            <person name="Piumi F."/>
            <person name="Punt P.J."/>
            <person name="Ram A.F."/>
            <person name="Ramon A."/>
            <person name="Rauscher S."/>
            <person name="Record E."/>
            <person name="Riano-Pachon D.M."/>
            <person name="Robert V."/>
            <person name="Roehrig J."/>
            <person name="Ruller R."/>
            <person name="Salamov A."/>
            <person name="Salih N.S."/>
            <person name="Samson R.A."/>
            <person name="Sandor E."/>
            <person name="Sanguinetti M."/>
            <person name="Schuetze T."/>
            <person name="Sepcic K."/>
            <person name="Shelest E."/>
            <person name="Sherlock G."/>
            <person name="Sophianopoulou V."/>
            <person name="Squina F.M."/>
            <person name="Sun H."/>
            <person name="Susca A."/>
            <person name="Todd R.B."/>
            <person name="Tsang A."/>
            <person name="Unkles S.E."/>
            <person name="van de Wiele N."/>
            <person name="van Rossen-Uffink D."/>
            <person name="Oliveira J.V."/>
            <person name="Vesth T.C."/>
            <person name="Visser J."/>
            <person name="Yu J.-H."/>
            <person name="Zhou M."/>
            <person name="Andersen M.R."/>
            <person name="Archer D.B."/>
            <person name="Baker S.E."/>
            <person name="Benoit I."/>
            <person name="Brakhage A.A."/>
            <person name="Braus G.H."/>
            <person name="Fischer R."/>
            <person name="Frisvad J.C."/>
            <person name="Goldman G.H."/>
            <person name="Houbraken J."/>
            <person name="Oakley B."/>
            <person name="Pocsi I."/>
            <person name="Scazzocchio C."/>
            <person name="Seiboth B."/>
            <person name="vanKuyk P.A."/>
            <person name="Wortman J."/>
            <person name="Dyer P.S."/>
            <person name="Grigoriev I.V."/>
        </authorList>
    </citation>
    <scope>NUCLEOTIDE SEQUENCE [LARGE SCALE GENOMIC DNA]</scope>
    <source>
        <strain evidence="4">CBS 506.65</strain>
    </source>
</reference>
<protein>
    <recommendedName>
        <fullName evidence="2">Subtelomeric hrmA-associated cluster protein AFUB-079030/YDR124W-like helical bundle domain-containing protein</fullName>
    </recommendedName>
</protein>
<dbReference type="Proteomes" id="UP000184188">
    <property type="component" value="Unassembled WGS sequence"/>
</dbReference>
<dbReference type="PANTHER" id="PTHR36102:SF4">
    <property type="entry name" value="YDR124W-LIKE HELICAL BUNDLE DOMAIN-CONTAINING PROTEIN"/>
    <property type="match status" value="1"/>
</dbReference>
<dbReference type="InterPro" id="IPR021264">
    <property type="entry name" value="AFUB_079030/YDR124W-like"/>
</dbReference>
<dbReference type="STRING" id="1073090.A0A1L9SN77"/>
<dbReference type="Pfam" id="PF11001">
    <property type="entry name" value="AFUB_07903_YDR124W_hel"/>
    <property type="match status" value="1"/>
</dbReference>
<feature type="region of interest" description="Disordered" evidence="1">
    <location>
        <begin position="385"/>
        <end position="413"/>
    </location>
</feature>
<dbReference type="OrthoDB" id="5338458at2759"/>
<dbReference type="GeneID" id="34609016"/>
<feature type="domain" description="Subtelomeric hrmA-associated cluster protein AFUB-079030/YDR124W-like helical bundle" evidence="2">
    <location>
        <begin position="206"/>
        <end position="340"/>
    </location>
</feature>
<dbReference type="RefSeq" id="XP_022583073.1">
    <property type="nucleotide sequence ID" value="XM_022722551.1"/>
</dbReference>
<feature type="region of interest" description="Disordered" evidence="1">
    <location>
        <begin position="246"/>
        <end position="274"/>
    </location>
</feature>
<feature type="region of interest" description="Disordered" evidence="1">
    <location>
        <begin position="470"/>
        <end position="491"/>
    </location>
</feature>
<evidence type="ECO:0000259" key="2">
    <source>
        <dbReference type="Pfam" id="PF11001"/>
    </source>
</evidence>
<organism evidence="3 4">
    <name type="scientific">Penicilliopsis zonata CBS 506.65</name>
    <dbReference type="NCBI Taxonomy" id="1073090"/>
    <lineage>
        <taxon>Eukaryota</taxon>
        <taxon>Fungi</taxon>
        <taxon>Dikarya</taxon>
        <taxon>Ascomycota</taxon>
        <taxon>Pezizomycotina</taxon>
        <taxon>Eurotiomycetes</taxon>
        <taxon>Eurotiomycetidae</taxon>
        <taxon>Eurotiales</taxon>
        <taxon>Aspergillaceae</taxon>
        <taxon>Penicilliopsis</taxon>
    </lineage>
</organism>
<keyword evidence="4" id="KW-1185">Reference proteome</keyword>
<dbReference type="AlphaFoldDB" id="A0A1L9SN77"/>
<dbReference type="PANTHER" id="PTHR36102">
    <property type="entry name" value="CHROMOSOME 10, WHOLE GENOME SHOTGUN SEQUENCE"/>
    <property type="match status" value="1"/>
</dbReference>
<dbReference type="VEuPathDB" id="FungiDB:ASPZODRAFT_130629"/>